<name>A0ABQ6FF26_9RHOO</name>
<dbReference type="SUPFAM" id="SSF52091">
    <property type="entry name" value="SpoIIaa-like"/>
    <property type="match status" value="1"/>
</dbReference>
<organism evidence="1 2">
    <name type="scientific">Zoogloea oryzae</name>
    <dbReference type="NCBI Taxonomy" id="310767"/>
    <lineage>
        <taxon>Bacteria</taxon>
        <taxon>Pseudomonadati</taxon>
        <taxon>Pseudomonadota</taxon>
        <taxon>Betaproteobacteria</taxon>
        <taxon>Rhodocyclales</taxon>
        <taxon>Zoogloeaceae</taxon>
        <taxon>Zoogloea</taxon>
    </lineage>
</organism>
<protein>
    <recommendedName>
        <fullName evidence="3">STAS/SEC14 domain-containing protein</fullName>
    </recommendedName>
</protein>
<dbReference type="Proteomes" id="UP001157167">
    <property type="component" value="Unassembled WGS sequence"/>
</dbReference>
<evidence type="ECO:0000313" key="2">
    <source>
        <dbReference type="Proteomes" id="UP001157167"/>
    </source>
</evidence>
<keyword evidence="2" id="KW-1185">Reference proteome</keyword>
<proteinExistence type="predicted"/>
<sequence length="128" mass="14524">MLKGRGLVEVEWEGSGVVRRLSGVVTIDDLDVSAAQIQGDERIDRLRYGIHDFRDAIDIDVLDDDIEFMAMRAVVALERNVVIRIAFVGDHPVIHKLIEAFNRFGRGRVPCRRFDSMAAARCFATLYF</sequence>
<gene>
    <name evidence="1" type="ORF">GCM10007933_36600</name>
</gene>
<evidence type="ECO:0000313" key="1">
    <source>
        <dbReference type="EMBL" id="GLT24187.1"/>
    </source>
</evidence>
<evidence type="ECO:0008006" key="3">
    <source>
        <dbReference type="Google" id="ProtNLM"/>
    </source>
</evidence>
<accession>A0ABQ6FF26</accession>
<dbReference type="EMBL" id="BSPX01000076">
    <property type="protein sequence ID" value="GLT24187.1"/>
    <property type="molecule type" value="Genomic_DNA"/>
</dbReference>
<dbReference type="InterPro" id="IPR036513">
    <property type="entry name" value="STAS_dom_sf"/>
</dbReference>
<reference evidence="2" key="1">
    <citation type="journal article" date="2019" name="Int. J. Syst. Evol. Microbiol.">
        <title>The Global Catalogue of Microorganisms (GCM) 10K type strain sequencing project: providing services to taxonomists for standard genome sequencing and annotation.</title>
        <authorList>
            <consortium name="The Broad Institute Genomics Platform"/>
            <consortium name="The Broad Institute Genome Sequencing Center for Infectious Disease"/>
            <person name="Wu L."/>
            <person name="Ma J."/>
        </authorList>
    </citation>
    <scope>NUCLEOTIDE SEQUENCE [LARGE SCALE GENOMIC DNA]</scope>
    <source>
        <strain evidence="2">NBRC 102407</strain>
    </source>
</reference>
<comment type="caution">
    <text evidence="1">The sequence shown here is derived from an EMBL/GenBank/DDBJ whole genome shotgun (WGS) entry which is preliminary data.</text>
</comment>